<dbReference type="KEGG" id="hanx:ABSL23_17040"/>
<dbReference type="Pfam" id="PF19865">
    <property type="entry name" value="DUF6338"/>
    <property type="match status" value="1"/>
</dbReference>
<dbReference type="GeneID" id="91110891"/>
<protein>
    <submittedName>
        <fullName evidence="3">DUF6338 family protein</fullName>
    </submittedName>
</protein>
<keyword evidence="3" id="KW-0614">Plasmid</keyword>
<keyword evidence="2" id="KW-0812">Transmembrane</keyword>
<accession>A0AAU8CH65</accession>
<feature type="transmembrane region" description="Helical" evidence="2">
    <location>
        <begin position="41"/>
        <end position="60"/>
    </location>
</feature>
<keyword evidence="2" id="KW-0472">Membrane</keyword>
<dbReference type="InterPro" id="IPR045919">
    <property type="entry name" value="DUF6338"/>
</dbReference>
<sequence length="237" mass="26498">MPAISPENVLLSLIVVAPGFIAVYTLIIFGGLRETLSDGRLLGASIAAAFIIDPLFFWGYTLFGGEITDPTAAVGLFFEGGFRPERVLILALLSVVVGILGAIAISGDFTYAARNRLQRRFDVNSHPHQPWEGSLRTAFVVRVLTTDSWYQGYIVEWSESGDERQLALGRPAEWDGSDWSKMGLEKILFFEDDIEQIHVVSEVDSEEEETSPNSHINDEEADDNSKPWYRRRPSIFQ</sequence>
<name>A0AAU8CH65_9EURY</name>
<reference evidence="3" key="1">
    <citation type="submission" date="2024-06" db="EMBL/GenBank/DDBJ databases">
        <title>Genome Sequence of an extremely halophilic archaeon isolated from Permian era halite, Salado Formation, Carlsbad, New Mexico: Halobacterium sp. strain NMX12-1.</title>
        <authorList>
            <person name="Sotoa L."/>
            <person name="DasSarma P."/>
            <person name="Anton B.P."/>
            <person name="Vincze T."/>
            <person name="Verma I."/>
            <person name="Eralp B."/>
            <person name="Powers D.W."/>
            <person name="Dozier B.L."/>
            <person name="Roberts R.J."/>
            <person name="DasSarma S."/>
        </authorList>
    </citation>
    <scope>NUCLEOTIDE SEQUENCE</scope>
    <source>
        <strain evidence="3">NMX12-1</strain>
        <plasmid evidence="3">pNMX12-1_119</plasmid>
    </source>
</reference>
<dbReference type="AlphaFoldDB" id="A0AAU8CH65"/>
<evidence type="ECO:0000256" key="1">
    <source>
        <dbReference type="SAM" id="MobiDB-lite"/>
    </source>
</evidence>
<feature type="transmembrane region" description="Helical" evidence="2">
    <location>
        <begin position="12"/>
        <end position="29"/>
    </location>
</feature>
<feature type="region of interest" description="Disordered" evidence="1">
    <location>
        <begin position="202"/>
        <end position="237"/>
    </location>
</feature>
<evidence type="ECO:0000256" key="2">
    <source>
        <dbReference type="SAM" id="Phobius"/>
    </source>
</evidence>
<organism evidence="3">
    <name type="scientific">Halobacterium sp. NMX12-1</name>
    <dbReference type="NCBI Taxonomy" id="3166650"/>
    <lineage>
        <taxon>Archaea</taxon>
        <taxon>Methanobacteriati</taxon>
        <taxon>Methanobacteriota</taxon>
        <taxon>Stenosarchaea group</taxon>
        <taxon>Halobacteria</taxon>
        <taxon>Halobacteriales</taxon>
        <taxon>Halobacteriaceae</taxon>
        <taxon>Halobacterium</taxon>
    </lineage>
</organism>
<geneLocation type="plasmid" evidence="3">
    <name>pNMX12-1_119</name>
</geneLocation>
<dbReference type="EMBL" id="CP159206">
    <property type="protein sequence ID" value="XCF18274.1"/>
    <property type="molecule type" value="Genomic_DNA"/>
</dbReference>
<dbReference type="RefSeq" id="WP_353635562.1">
    <property type="nucleotide sequence ID" value="NZ_CP159206.1"/>
</dbReference>
<evidence type="ECO:0000313" key="3">
    <source>
        <dbReference type="EMBL" id="XCF18274.1"/>
    </source>
</evidence>
<feature type="compositionally biased region" description="Basic residues" evidence="1">
    <location>
        <begin position="228"/>
        <end position="237"/>
    </location>
</feature>
<keyword evidence="2" id="KW-1133">Transmembrane helix</keyword>
<proteinExistence type="predicted"/>
<feature type="transmembrane region" description="Helical" evidence="2">
    <location>
        <begin position="87"/>
        <end position="111"/>
    </location>
</feature>
<gene>
    <name evidence="3" type="ORF">ABSL23_17040</name>
</gene>